<name>A0A9N9XBZ4_DIABA</name>
<sequence length="476" mass="54214">MADLCFICNKLISEGVSVSVVRGLQTLKTASIERNDGHINDLNTLTSVMVHVECRKVYISKHSIAASKRRAEEDETSTAASPSRKKREEVFDFKTSCLFCSQVADEAIEKKKKEKYKRTISKVSTLDFKDNVLKKAEERVVSGFSNIQVQYLHDELVQTQQQLNTIDFLWLYEKRNNVSPIPGWNGYLELTKNNKNFSTSRILFLPFIDHPPSKLTTLFTTLQSALNIAKTDKQKTCVITFDQPLYSKAREMVAAADTSSNLSKIVMKLGGFHMLMSFLGCIGYVMDGSGLKAVLSTIYAPNSVEKMLSGHAYLRSIRGHTLLRRALSTIIFQDMKIESCVLDELVEQITRHHVSYEYVEGCVNYSSIIAQSRNKLIELKAAGPTAQLWVQYFEMVLIALDFVRAERLGHFKEHLDAVRKMLPYFHSSGRFQYAKSAHLYLQDMIKLEETMDEQTFENFKNGFFTVKQTEKFNSGT</sequence>
<dbReference type="PANTHER" id="PTHR47018:SF3">
    <property type="entry name" value="MYCBP-ASSOCIATED PROTEIN"/>
    <property type="match status" value="1"/>
</dbReference>
<organism evidence="1 2">
    <name type="scientific">Diabrotica balteata</name>
    <name type="common">Banded cucumber beetle</name>
    <dbReference type="NCBI Taxonomy" id="107213"/>
    <lineage>
        <taxon>Eukaryota</taxon>
        <taxon>Metazoa</taxon>
        <taxon>Ecdysozoa</taxon>
        <taxon>Arthropoda</taxon>
        <taxon>Hexapoda</taxon>
        <taxon>Insecta</taxon>
        <taxon>Pterygota</taxon>
        <taxon>Neoptera</taxon>
        <taxon>Endopterygota</taxon>
        <taxon>Coleoptera</taxon>
        <taxon>Polyphaga</taxon>
        <taxon>Cucujiformia</taxon>
        <taxon>Chrysomeloidea</taxon>
        <taxon>Chrysomelidae</taxon>
        <taxon>Galerucinae</taxon>
        <taxon>Diabroticina</taxon>
        <taxon>Diabroticites</taxon>
        <taxon>Diabrotica</taxon>
    </lineage>
</organism>
<gene>
    <name evidence="1" type="ORF">DIABBA_LOCUS6658</name>
</gene>
<proteinExistence type="predicted"/>
<dbReference type="OrthoDB" id="6753017at2759"/>
<evidence type="ECO:0000313" key="1">
    <source>
        <dbReference type="EMBL" id="CAG9833247.1"/>
    </source>
</evidence>
<accession>A0A9N9XBZ4</accession>
<dbReference type="Proteomes" id="UP001153709">
    <property type="component" value="Chromosome 4"/>
</dbReference>
<reference evidence="1" key="1">
    <citation type="submission" date="2022-01" db="EMBL/GenBank/DDBJ databases">
        <authorList>
            <person name="King R."/>
        </authorList>
    </citation>
    <scope>NUCLEOTIDE SEQUENCE</scope>
</reference>
<keyword evidence="2" id="KW-1185">Reference proteome</keyword>
<dbReference type="EMBL" id="OU898279">
    <property type="protein sequence ID" value="CAG9833247.1"/>
    <property type="molecule type" value="Genomic_DNA"/>
</dbReference>
<evidence type="ECO:0000313" key="2">
    <source>
        <dbReference type="Proteomes" id="UP001153709"/>
    </source>
</evidence>
<dbReference type="PANTHER" id="PTHR47018">
    <property type="entry name" value="CXC DOMAIN-CONTAINING PROTEIN-RELATED"/>
    <property type="match status" value="1"/>
</dbReference>
<protein>
    <submittedName>
        <fullName evidence="1">Uncharacterized protein</fullName>
    </submittedName>
</protein>
<dbReference type="AlphaFoldDB" id="A0A9N9XBZ4"/>